<dbReference type="Gene3D" id="3.20.20.410">
    <property type="entry name" value="Protein of unknown function UPF0759"/>
    <property type="match status" value="1"/>
</dbReference>
<dbReference type="InterPro" id="IPR036520">
    <property type="entry name" value="UPF0759_sf"/>
</dbReference>
<dbReference type="SUPFAM" id="SSF117396">
    <property type="entry name" value="TM1631-like"/>
    <property type="match status" value="1"/>
</dbReference>
<comment type="caution">
    <text evidence="1">The sequence shown here is derived from an EMBL/GenBank/DDBJ whole genome shotgun (WGS) entry which is preliminary data.</text>
</comment>
<evidence type="ECO:0000313" key="2">
    <source>
        <dbReference type="Proteomes" id="UP001390669"/>
    </source>
</evidence>
<dbReference type="PANTHER" id="PTHR30348:SF4">
    <property type="entry name" value="DUF72 DOMAIN-CONTAINING PROTEIN"/>
    <property type="match status" value="1"/>
</dbReference>
<proteinExistence type="predicted"/>
<evidence type="ECO:0000313" key="1">
    <source>
        <dbReference type="EMBL" id="MEM5446376.1"/>
    </source>
</evidence>
<protein>
    <submittedName>
        <fullName evidence="1">DUF72 domain-containing protein</fullName>
    </submittedName>
</protein>
<accession>A0ABU9S4U2</accession>
<dbReference type="PANTHER" id="PTHR30348">
    <property type="entry name" value="UNCHARACTERIZED PROTEIN YECE"/>
    <property type="match status" value="1"/>
</dbReference>
<organism evidence="1 2">
    <name type="scientific">Paraburkholderia guartelaensis</name>
    <dbReference type="NCBI Taxonomy" id="2546446"/>
    <lineage>
        <taxon>Bacteria</taxon>
        <taxon>Pseudomonadati</taxon>
        <taxon>Pseudomonadota</taxon>
        <taxon>Betaproteobacteria</taxon>
        <taxon>Burkholderiales</taxon>
        <taxon>Burkholderiaceae</taxon>
        <taxon>Paraburkholderia</taxon>
    </lineage>
</organism>
<dbReference type="InterPro" id="IPR002763">
    <property type="entry name" value="DUF72"/>
</dbReference>
<gene>
    <name evidence="1" type="ORF">VSR33_02585</name>
</gene>
<keyword evidence="2" id="KW-1185">Reference proteome</keyword>
<sequence length="320" mass="36843">MNRGSAPVRKIEEETIMGKVRIGISGWRYDGWRGTFYPPGWPQKRELDFASRAVQTIEINGTHYSLQSPASFEHWRDETPEGFVFSIKGARYLTHMLRFRDETATIACANFFAQGLLALNDKLGPLLWQFPPNYTFHVERLERFLALLPPDTEAALRLARRHDARVKAPWLTIDQNRSMRHAIEIRHASFVVPAFVDLLRRYRVALVVSDSTEPWPYAEDATADFTYARLHGSTGRYAGAYSDASLEKWEARFRAWSEGKSAAHARLIAPELGASERKPRDVYCYFDNDQKTEAPFDARRLMTRFGCAQETPPRRDYTDC</sequence>
<dbReference type="EMBL" id="JAYMRW010000001">
    <property type="protein sequence ID" value="MEM5446376.1"/>
    <property type="molecule type" value="Genomic_DNA"/>
</dbReference>
<reference evidence="1 2" key="1">
    <citation type="submission" date="2024-01" db="EMBL/GenBank/DDBJ databases">
        <title>The diversity of rhizobia nodulating Mimosa spp. in eleven states of Brazil covering several biomes is determined by host plant, location, and edaphic factors.</title>
        <authorList>
            <person name="Rouws L."/>
            <person name="Barauna A."/>
            <person name="Beukes C."/>
            <person name="De Faria S.M."/>
            <person name="Gross E."/>
            <person name="Dos Reis Junior F.B."/>
            <person name="Simon M."/>
            <person name="Maluk M."/>
            <person name="Odee D.W."/>
            <person name="Kenicer G."/>
            <person name="Young J.P.W."/>
            <person name="Reis V.M."/>
            <person name="Zilli J."/>
            <person name="James E.K."/>
        </authorList>
    </citation>
    <scope>NUCLEOTIDE SEQUENCE [LARGE SCALE GENOMIC DNA]</scope>
    <source>
        <strain evidence="1 2">JPY164</strain>
    </source>
</reference>
<dbReference type="Proteomes" id="UP001390669">
    <property type="component" value="Unassembled WGS sequence"/>
</dbReference>
<dbReference type="Pfam" id="PF01904">
    <property type="entry name" value="DUF72"/>
    <property type="match status" value="1"/>
</dbReference>
<name>A0ABU9S4U2_9BURK</name>